<gene>
    <name evidence="2" type="ORF">OG563_18960</name>
</gene>
<accession>A0ABZ1Z4A7</accession>
<dbReference type="InterPro" id="IPR024520">
    <property type="entry name" value="DUF3558"/>
</dbReference>
<dbReference type="RefSeq" id="WP_329414869.1">
    <property type="nucleotide sequence ID" value="NZ_CP109441.1"/>
</dbReference>
<feature type="signal peptide" evidence="1">
    <location>
        <begin position="1"/>
        <end position="18"/>
    </location>
</feature>
<evidence type="ECO:0000313" key="3">
    <source>
        <dbReference type="Proteomes" id="UP001432062"/>
    </source>
</evidence>
<sequence length="200" mass="20851">MPSFSCACSWWMVGVVTAAMVVAGCETGNHAQSAATLSSSIATSPVASVPPQPWTMADLTYHPCSVLDADDIARLLLQPTPTAEMPPRALPACTWFSVQTSVSGSFNIGFAPNTSDLTDLDQRKVRVPLEQQITIDGHRAVLAPSIRPDGRNGGCSAHVSVPSGGSFYLGVAVPGISTGVDWDVCAKTIGVAATILARLR</sequence>
<name>A0ABZ1Z4A7_9NOCA</name>
<evidence type="ECO:0000313" key="2">
    <source>
        <dbReference type="EMBL" id="WUV50088.1"/>
    </source>
</evidence>
<dbReference type="Pfam" id="PF12079">
    <property type="entry name" value="DUF3558"/>
    <property type="match status" value="1"/>
</dbReference>
<proteinExistence type="predicted"/>
<keyword evidence="1" id="KW-0732">Signal</keyword>
<reference evidence="2" key="1">
    <citation type="submission" date="2022-10" db="EMBL/GenBank/DDBJ databases">
        <title>The complete genomes of actinobacterial strains from the NBC collection.</title>
        <authorList>
            <person name="Joergensen T.S."/>
            <person name="Alvarez Arevalo M."/>
            <person name="Sterndorff E.B."/>
            <person name="Faurdal D."/>
            <person name="Vuksanovic O."/>
            <person name="Mourched A.-S."/>
            <person name="Charusanti P."/>
            <person name="Shaw S."/>
            <person name="Blin K."/>
            <person name="Weber T."/>
        </authorList>
    </citation>
    <scope>NUCLEOTIDE SEQUENCE</scope>
    <source>
        <strain evidence="2">NBC_01482</strain>
    </source>
</reference>
<feature type="chain" id="PRO_5045270131" evidence="1">
    <location>
        <begin position="19"/>
        <end position="200"/>
    </location>
</feature>
<evidence type="ECO:0000256" key="1">
    <source>
        <dbReference type="SAM" id="SignalP"/>
    </source>
</evidence>
<keyword evidence="3" id="KW-1185">Reference proteome</keyword>
<dbReference type="EMBL" id="CP109441">
    <property type="protein sequence ID" value="WUV50088.1"/>
    <property type="molecule type" value="Genomic_DNA"/>
</dbReference>
<organism evidence="2 3">
    <name type="scientific">Nocardia vinacea</name>
    <dbReference type="NCBI Taxonomy" id="96468"/>
    <lineage>
        <taxon>Bacteria</taxon>
        <taxon>Bacillati</taxon>
        <taxon>Actinomycetota</taxon>
        <taxon>Actinomycetes</taxon>
        <taxon>Mycobacteriales</taxon>
        <taxon>Nocardiaceae</taxon>
        <taxon>Nocardia</taxon>
    </lineage>
</organism>
<dbReference type="Proteomes" id="UP001432062">
    <property type="component" value="Chromosome"/>
</dbReference>
<protein>
    <submittedName>
        <fullName evidence="2">DUF3558 domain-containing protein</fullName>
    </submittedName>
</protein>